<feature type="domain" description="Phospholipase/carboxylesterase/thioesterase" evidence="4">
    <location>
        <begin position="123"/>
        <end position="202"/>
    </location>
</feature>
<evidence type="ECO:0000256" key="1">
    <source>
        <dbReference type="ARBA" id="ARBA00022729"/>
    </source>
</evidence>
<dbReference type="EMBL" id="FWXB01000003">
    <property type="protein sequence ID" value="SMC11240.1"/>
    <property type="molecule type" value="Genomic_DNA"/>
</dbReference>
<evidence type="ECO:0000256" key="2">
    <source>
        <dbReference type="ARBA" id="ARBA00022801"/>
    </source>
</evidence>
<dbReference type="SUPFAM" id="SSF53474">
    <property type="entry name" value="alpha/beta-Hydrolases"/>
    <property type="match status" value="1"/>
</dbReference>
<dbReference type="InterPro" id="IPR029058">
    <property type="entry name" value="AB_hydrolase_fold"/>
</dbReference>
<dbReference type="PANTHER" id="PTHR43037">
    <property type="entry name" value="UNNAMED PRODUCT-RELATED"/>
    <property type="match status" value="1"/>
</dbReference>
<sequence length="285" mass="31520">MTARSCQNSLRQCLLLMALFFLAGQTLAQDCGSKNVPCLVEAGEYHIAIPAEWENGPTVVHLHGYGSSGAKVLGNAGFVNQLASRGYALIAPTALPWHDGKPNDWSVRDGWQIYPRRDLIFLQEVISDAVNRFGVSPDQILLTGFSRGGSMVWDVACHSPNLALAYAPAAGGFWMPMPEKCSAPVNLLHTHGFTDPMVPLEGRSWHNDEVQFTISQADIWEGLQLWRNANTCPSNATEHEISDGIWRKEWKCEYGSLELILHKGGHGLPKGWATMVLDWFEQLGH</sequence>
<reference evidence="5 6" key="1">
    <citation type="submission" date="2017-03" db="EMBL/GenBank/DDBJ databases">
        <authorList>
            <person name="Afonso C.L."/>
            <person name="Miller P.J."/>
            <person name="Scott M.A."/>
            <person name="Spackman E."/>
            <person name="Goraichik I."/>
            <person name="Dimitrov K.M."/>
            <person name="Suarez D.L."/>
            <person name="Swayne D.E."/>
        </authorList>
    </citation>
    <scope>NUCLEOTIDE SEQUENCE [LARGE SCALE GENOMIC DNA]</scope>
    <source>
        <strain evidence="5 6">CECT 7745</strain>
    </source>
</reference>
<dbReference type="Pfam" id="PF02230">
    <property type="entry name" value="Abhydrolase_2"/>
    <property type="match status" value="1"/>
</dbReference>
<feature type="signal peptide" evidence="3">
    <location>
        <begin position="1"/>
        <end position="28"/>
    </location>
</feature>
<keyword evidence="6" id="KW-1185">Reference proteome</keyword>
<dbReference type="InterPro" id="IPR050955">
    <property type="entry name" value="Plant_Biomass_Hydrol_Est"/>
</dbReference>
<evidence type="ECO:0000259" key="4">
    <source>
        <dbReference type="Pfam" id="PF02230"/>
    </source>
</evidence>
<dbReference type="Gene3D" id="3.40.50.1820">
    <property type="entry name" value="alpha/beta hydrolase"/>
    <property type="match status" value="1"/>
</dbReference>
<evidence type="ECO:0000313" key="5">
    <source>
        <dbReference type="EMBL" id="SMC11240.1"/>
    </source>
</evidence>
<keyword evidence="2" id="KW-0378">Hydrolase</keyword>
<gene>
    <name evidence="5" type="ORF">ROA7745_01051</name>
</gene>
<protein>
    <submittedName>
        <fullName evidence="5">Phospholipase/Carboxylesterase</fullName>
    </submittedName>
</protein>
<evidence type="ECO:0000313" key="6">
    <source>
        <dbReference type="Proteomes" id="UP000193224"/>
    </source>
</evidence>
<feature type="chain" id="PRO_5012982180" evidence="3">
    <location>
        <begin position="29"/>
        <end position="285"/>
    </location>
</feature>
<organism evidence="5 6">
    <name type="scientific">Roseovarius aestuarii</name>
    <dbReference type="NCBI Taxonomy" id="475083"/>
    <lineage>
        <taxon>Bacteria</taxon>
        <taxon>Pseudomonadati</taxon>
        <taxon>Pseudomonadota</taxon>
        <taxon>Alphaproteobacteria</taxon>
        <taxon>Rhodobacterales</taxon>
        <taxon>Roseobacteraceae</taxon>
        <taxon>Roseovarius</taxon>
    </lineage>
</organism>
<proteinExistence type="predicted"/>
<accession>A0A1X7BNZ3</accession>
<dbReference type="AlphaFoldDB" id="A0A1X7BNZ3"/>
<evidence type="ECO:0000256" key="3">
    <source>
        <dbReference type="SAM" id="SignalP"/>
    </source>
</evidence>
<dbReference type="PANTHER" id="PTHR43037:SF5">
    <property type="entry name" value="FERULOYL ESTERASE"/>
    <property type="match status" value="1"/>
</dbReference>
<keyword evidence="1 3" id="KW-0732">Signal</keyword>
<dbReference type="InterPro" id="IPR003140">
    <property type="entry name" value="PLipase/COase/thioEstase"/>
</dbReference>
<dbReference type="GO" id="GO:0016787">
    <property type="term" value="F:hydrolase activity"/>
    <property type="evidence" value="ECO:0007669"/>
    <property type="project" value="UniProtKB-KW"/>
</dbReference>
<dbReference type="Proteomes" id="UP000193224">
    <property type="component" value="Unassembled WGS sequence"/>
</dbReference>
<name>A0A1X7BNZ3_9RHOB</name>